<evidence type="ECO:0000313" key="3">
    <source>
        <dbReference type="Proteomes" id="UP001551482"/>
    </source>
</evidence>
<name>A0ABV3DPF2_9ACTN</name>
<sequence length="145" mass="15384">MNLGEPEGGSGADADESASVPPPCDSCGTVSTAKAGPRPGPREGPYVAVLADSSWIDPVDPAQDGRRPVVACSGRCLDRVRAVLASRPYTTVELWAGKVTRAVTASQGPPVRAELERATGLTPPQIRAAYDWLEEHGIWLERHSR</sequence>
<organism evidence="2 3">
    <name type="scientific">Streptodolium elevatio</name>
    <dbReference type="NCBI Taxonomy" id="3157996"/>
    <lineage>
        <taxon>Bacteria</taxon>
        <taxon>Bacillati</taxon>
        <taxon>Actinomycetota</taxon>
        <taxon>Actinomycetes</taxon>
        <taxon>Kitasatosporales</taxon>
        <taxon>Streptomycetaceae</taxon>
        <taxon>Streptodolium</taxon>
    </lineage>
</organism>
<dbReference type="RefSeq" id="WP_358359653.1">
    <property type="nucleotide sequence ID" value="NZ_JBEZFP010000092.1"/>
</dbReference>
<feature type="region of interest" description="Disordered" evidence="1">
    <location>
        <begin position="1"/>
        <end position="46"/>
    </location>
</feature>
<protein>
    <submittedName>
        <fullName evidence="2">Uncharacterized protein</fullName>
    </submittedName>
</protein>
<keyword evidence="3" id="KW-1185">Reference proteome</keyword>
<dbReference type="Proteomes" id="UP001551482">
    <property type="component" value="Unassembled WGS sequence"/>
</dbReference>
<proteinExistence type="predicted"/>
<evidence type="ECO:0000256" key="1">
    <source>
        <dbReference type="SAM" id="MobiDB-lite"/>
    </source>
</evidence>
<reference evidence="2 3" key="1">
    <citation type="submission" date="2024-06" db="EMBL/GenBank/DDBJ databases">
        <title>The Natural Products Discovery Center: Release of the First 8490 Sequenced Strains for Exploring Actinobacteria Biosynthetic Diversity.</title>
        <authorList>
            <person name="Kalkreuter E."/>
            <person name="Kautsar S.A."/>
            <person name="Yang D."/>
            <person name="Bader C.D."/>
            <person name="Teijaro C.N."/>
            <person name="Fluegel L."/>
            <person name="Davis C.M."/>
            <person name="Simpson J.R."/>
            <person name="Lauterbach L."/>
            <person name="Steele A.D."/>
            <person name="Gui C."/>
            <person name="Meng S."/>
            <person name="Li G."/>
            <person name="Viehrig K."/>
            <person name="Ye F."/>
            <person name="Su P."/>
            <person name="Kiefer A.F."/>
            <person name="Nichols A."/>
            <person name="Cepeda A.J."/>
            <person name="Yan W."/>
            <person name="Fan B."/>
            <person name="Jiang Y."/>
            <person name="Adhikari A."/>
            <person name="Zheng C.-J."/>
            <person name="Schuster L."/>
            <person name="Cowan T.M."/>
            <person name="Smanski M.J."/>
            <person name="Chevrette M.G."/>
            <person name="De Carvalho L.P.S."/>
            <person name="Shen B."/>
        </authorList>
    </citation>
    <scope>NUCLEOTIDE SEQUENCE [LARGE SCALE GENOMIC DNA]</scope>
    <source>
        <strain evidence="2 3">NPDC048946</strain>
    </source>
</reference>
<comment type="caution">
    <text evidence="2">The sequence shown here is derived from an EMBL/GenBank/DDBJ whole genome shotgun (WGS) entry which is preliminary data.</text>
</comment>
<evidence type="ECO:0000313" key="2">
    <source>
        <dbReference type="EMBL" id="MEU8137571.1"/>
    </source>
</evidence>
<feature type="compositionally biased region" description="Gly residues" evidence="1">
    <location>
        <begin position="1"/>
        <end position="11"/>
    </location>
</feature>
<dbReference type="EMBL" id="JBEZFP010000092">
    <property type="protein sequence ID" value="MEU8137571.1"/>
    <property type="molecule type" value="Genomic_DNA"/>
</dbReference>
<accession>A0ABV3DPF2</accession>
<gene>
    <name evidence="2" type="ORF">AB0C36_29170</name>
</gene>